<reference evidence="3 4" key="1">
    <citation type="submission" date="2024-02" db="EMBL/GenBank/DDBJ databases">
        <title>De novo assembly and annotation of 12 fungi associated with fruit tree decline syndrome in Ontario, Canada.</title>
        <authorList>
            <person name="Sulman M."/>
            <person name="Ellouze W."/>
            <person name="Ilyukhin E."/>
        </authorList>
    </citation>
    <scope>NUCLEOTIDE SEQUENCE [LARGE SCALE GENOMIC DNA]</scope>
    <source>
        <strain evidence="3 4">M42-189</strain>
    </source>
</reference>
<evidence type="ECO:0000256" key="1">
    <source>
        <dbReference type="SAM" id="Coils"/>
    </source>
</evidence>
<comment type="caution">
    <text evidence="3">The sequence shown here is derived from an EMBL/GenBank/DDBJ whole genome shotgun (WGS) entry which is preliminary data.</text>
</comment>
<keyword evidence="1" id="KW-0175">Coiled coil</keyword>
<feature type="compositionally biased region" description="Gly residues" evidence="2">
    <location>
        <begin position="175"/>
        <end position="185"/>
    </location>
</feature>
<evidence type="ECO:0000313" key="4">
    <source>
        <dbReference type="Proteomes" id="UP001521785"/>
    </source>
</evidence>
<keyword evidence="4" id="KW-1185">Reference proteome</keyword>
<feature type="region of interest" description="Disordered" evidence="2">
    <location>
        <begin position="131"/>
        <end position="228"/>
    </location>
</feature>
<feature type="compositionally biased region" description="Basic residues" evidence="2">
    <location>
        <begin position="147"/>
        <end position="156"/>
    </location>
</feature>
<evidence type="ECO:0000256" key="2">
    <source>
        <dbReference type="SAM" id="MobiDB-lite"/>
    </source>
</evidence>
<organism evidence="3 4">
    <name type="scientific">Paraconiothyrium brasiliense</name>
    <dbReference type="NCBI Taxonomy" id="300254"/>
    <lineage>
        <taxon>Eukaryota</taxon>
        <taxon>Fungi</taxon>
        <taxon>Dikarya</taxon>
        <taxon>Ascomycota</taxon>
        <taxon>Pezizomycotina</taxon>
        <taxon>Dothideomycetes</taxon>
        <taxon>Pleosporomycetidae</taxon>
        <taxon>Pleosporales</taxon>
        <taxon>Massarineae</taxon>
        <taxon>Didymosphaeriaceae</taxon>
        <taxon>Paraconiothyrium</taxon>
    </lineage>
</organism>
<feature type="coiled-coil region" evidence="1">
    <location>
        <begin position="90"/>
        <end position="130"/>
    </location>
</feature>
<proteinExistence type="predicted"/>
<evidence type="ECO:0000313" key="3">
    <source>
        <dbReference type="EMBL" id="KAL1597808.1"/>
    </source>
</evidence>
<feature type="compositionally biased region" description="Basic and acidic residues" evidence="2">
    <location>
        <begin position="186"/>
        <end position="211"/>
    </location>
</feature>
<dbReference type="EMBL" id="JAKJXO020000012">
    <property type="protein sequence ID" value="KAL1597808.1"/>
    <property type="molecule type" value="Genomic_DNA"/>
</dbReference>
<protein>
    <submittedName>
        <fullName evidence="3">Uncharacterized protein</fullName>
    </submittedName>
</protein>
<gene>
    <name evidence="3" type="ORF">SLS60_008295</name>
</gene>
<accession>A0ABR3R0P3</accession>
<name>A0ABR3R0P3_9PLEO</name>
<feature type="compositionally biased region" description="Basic and acidic residues" evidence="2">
    <location>
        <begin position="219"/>
        <end position="228"/>
    </location>
</feature>
<sequence>MFTCGHLSNVYIDRCITACRPGNQVCTPSADTEHDPEAFKEQLRQEARSSHFACFDCLVAEGIAEQQAAAEVAITKEKDPTKRAEILSKQARYANKAAKAEANRKAAEEKMKIEREQDRAAAEALKAEKERAAKGEGAWTETPIKGSVRKKKGKHGRGFESPIQSAPPTPTFGMGVEGGIGGRAGKMGEFRKDEPRSANEVDAGSRPEAWPKKILTKGENQRDGMWRK</sequence>
<dbReference type="Proteomes" id="UP001521785">
    <property type="component" value="Unassembled WGS sequence"/>
</dbReference>